<feature type="region of interest" description="Disordered" evidence="3">
    <location>
        <begin position="240"/>
        <end position="266"/>
    </location>
</feature>
<gene>
    <name evidence="5 6" type="primary">Avl9</name>
</gene>
<reference evidence="6" key="2">
    <citation type="submission" date="2025-04" db="UniProtKB">
        <authorList>
            <consortium name="RefSeq"/>
        </authorList>
    </citation>
    <scope>IDENTIFICATION</scope>
    <source>
        <tissue evidence="6">Leukocyte</tissue>
    </source>
</reference>
<name>A0A8B7VZH4_CASCN</name>
<dbReference type="Pfam" id="PF09794">
    <property type="entry name" value="Avl9"/>
    <property type="match status" value="1"/>
</dbReference>
<dbReference type="RefSeq" id="XP_020035600.1">
    <property type="nucleotide sequence ID" value="XM_020180011.1"/>
</dbReference>
<proteinExistence type="inferred from homology"/>
<dbReference type="Ensembl" id="ENSCCNT00000038551.1">
    <property type="protein sequence ID" value="ENSCCNP00000030608.1"/>
    <property type="gene ID" value="ENSCCNG00000029273.1"/>
</dbReference>
<dbReference type="PROSITE" id="PS50211">
    <property type="entry name" value="DENN"/>
    <property type="match status" value="1"/>
</dbReference>
<sequence>MDKAGRGGDGAPRGPVLHIVVVGFHHKKGCQVEFSYPPLIPGDGHDSHTLPEEWKYLPFLALPDGAHNYQEDTVFFHLPPRNGNGATVYGISCYRQIEAKALKVRQADVTRETVQKSVCVLSKLPLYGLLQAKLQLITHAYFEEKDFSQISILKELYEHMNSSLGGASLEGSQVYLGLSPRDLVLHFRHKVLILFKLILLEKKVLFYISPVNKLVGALMTVLSLFPGMIEHGLSDCSQYRPRKSMSEDAGLQESNPPADDFVSGSASDISNANLGPIKTIMAENHGGDAAIKTKQPLFQVEDDSKKGQKPSSTNQYLKPPSHPSPESSESDWETLDPSILEDPNLKEREQLGSDQTSLFPEDSVPSDSPPITVQPQANTGQVVLIPGLISGLEEDQYGMPLAIFTKVEEALIQIHDPELRKLLNPTTADLRFADYLVRHVTENRDDVFLDGTGWEGGDEWIRAQFAVYIHALLAATLQLDNEKMLSDYGTTFVTAWKNTHNYRVWNSNKHPALGEINPNHPFQGQYSVSDMKLRFSHSVQNSERGKKIGNVMVTTSRNVVQTGKAVGQSVGGAFSSAKTAMSSWLSTFTTSVPQSLPEPPNGKP</sequence>
<dbReference type="AlphaFoldDB" id="A0A8B7VZH4"/>
<evidence type="ECO:0000313" key="6">
    <source>
        <dbReference type="RefSeq" id="XP_020035600.1"/>
    </source>
</evidence>
<comment type="similarity">
    <text evidence="2">Belongs to the AVL9 family.</text>
</comment>
<dbReference type="InterPro" id="IPR037516">
    <property type="entry name" value="Tripartite_DENN"/>
</dbReference>
<reference evidence="5" key="1">
    <citation type="submission" date="2023-09" db="UniProtKB">
        <authorList>
            <consortium name="Ensembl"/>
        </authorList>
    </citation>
    <scope>IDENTIFICATION</scope>
</reference>
<feature type="region of interest" description="Disordered" evidence="3">
    <location>
        <begin position="300"/>
        <end position="337"/>
    </location>
</feature>
<evidence type="ECO:0000256" key="2">
    <source>
        <dbReference type="ARBA" id="ARBA00038178"/>
    </source>
</evidence>
<dbReference type="InterPro" id="IPR018307">
    <property type="entry name" value="ABL9/DENND6_dom"/>
</dbReference>
<feature type="domain" description="UDENN" evidence="4">
    <location>
        <begin position="17"/>
        <end position="549"/>
    </location>
</feature>
<dbReference type="OrthoDB" id="26278at2759"/>
<evidence type="ECO:0000256" key="3">
    <source>
        <dbReference type="SAM" id="MobiDB-lite"/>
    </source>
</evidence>
<dbReference type="GO" id="GO:0055037">
    <property type="term" value="C:recycling endosome"/>
    <property type="evidence" value="ECO:0007669"/>
    <property type="project" value="UniProtKB-SubCell"/>
</dbReference>
<organism evidence="6">
    <name type="scientific">Castor canadensis</name>
    <name type="common">American beaver</name>
    <dbReference type="NCBI Taxonomy" id="51338"/>
    <lineage>
        <taxon>Eukaryota</taxon>
        <taxon>Metazoa</taxon>
        <taxon>Chordata</taxon>
        <taxon>Craniata</taxon>
        <taxon>Vertebrata</taxon>
        <taxon>Euteleostomi</taxon>
        <taxon>Mammalia</taxon>
        <taxon>Eutheria</taxon>
        <taxon>Euarchontoglires</taxon>
        <taxon>Glires</taxon>
        <taxon>Rodentia</taxon>
        <taxon>Castorimorpha</taxon>
        <taxon>Castoridae</taxon>
        <taxon>Castor</taxon>
    </lineage>
</organism>
<dbReference type="InterPro" id="IPR051731">
    <property type="entry name" value="DENND11/AVL9_GEFs"/>
</dbReference>
<dbReference type="CTD" id="23080"/>
<feature type="region of interest" description="Disordered" evidence="3">
    <location>
        <begin position="356"/>
        <end position="377"/>
    </location>
</feature>
<feature type="compositionally biased region" description="Polar residues" evidence="3">
    <location>
        <begin position="365"/>
        <end position="377"/>
    </location>
</feature>
<accession>A0A8B7VZH4</accession>
<dbReference type="PANTHER" id="PTHR31017:SF1">
    <property type="entry name" value="LATE SECRETORY PATHWAY PROTEIN AVL9 HOMOLOG"/>
    <property type="match status" value="1"/>
</dbReference>
<evidence type="ECO:0000313" key="5">
    <source>
        <dbReference type="Ensembl" id="ENSCCNP00000030608.1"/>
    </source>
</evidence>
<dbReference type="PANTHER" id="PTHR31017">
    <property type="entry name" value="LATE SECRETORY PATHWAY PROTEIN AVL9-RELATED"/>
    <property type="match status" value="1"/>
</dbReference>
<protein>
    <submittedName>
        <fullName evidence="6">Late secretory pathway protein AVL9 homolog isoform X4</fullName>
    </submittedName>
</protein>
<evidence type="ECO:0000256" key="1">
    <source>
        <dbReference type="ARBA" id="ARBA00004172"/>
    </source>
</evidence>
<evidence type="ECO:0000259" key="4">
    <source>
        <dbReference type="PROSITE" id="PS50211"/>
    </source>
</evidence>
<comment type="subcellular location">
    <subcellularLocation>
        <location evidence="1">Recycling endosome</location>
    </subcellularLocation>
</comment>